<reference evidence="1" key="1">
    <citation type="submission" date="2019-06" db="EMBL/GenBank/DDBJ databases">
        <authorList>
            <person name="Zheng W."/>
        </authorList>
    </citation>
    <scope>NUCLEOTIDE SEQUENCE</scope>
    <source>
        <strain evidence="1">QDHG01</strain>
    </source>
</reference>
<organism evidence="1 2">
    <name type="scientific">Halteria grandinella</name>
    <dbReference type="NCBI Taxonomy" id="5974"/>
    <lineage>
        <taxon>Eukaryota</taxon>
        <taxon>Sar</taxon>
        <taxon>Alveolata</taxon>
        <taxon>Ciliophora</taxon>
        <taxon>Intramacronucleata</taxon>
        <taxon>Spirotrichea</taxon>
        <taxon>Stichotrichia</taxon>
        <taxon>Sporadotrichida</taxon>
        <taxon>Halteriidae</taxon>
        <taxon>Halteria</taxon>
    </lineage>
</organism>
<sequence>MPQRFGTFTYSSSHILSSSVKFMLLPKNQCFLGRCQQLNDLHCSSLLQRGNTTLVTWQSHTLQVVWFAQVNFVPGGWASVKARLPCNWLCEALIQ</sequence>
<keyword evidence="2" id="KW-1185">Reference proteome</keyword>
<evidence type="ECO:0000313" key="1">
    <source>
        <dbReference type="EMBL" id="TNV77142.1"/>
    </source>
</evidence>
<comment type="caution">
    <text evidence="1">The sequence shown here is derived from an EMBL/GenBank/DDBJ whole genome shotgun (WGS) entry which is preliminary data.</text>
</comment>
<name>A0A8J8NL13_HALGN</name>
<dbReference type="EMBL" id="RRYP01012396">
    <property type="protein sequence ID" value="TNV77142.1"/>
    <property type="molecule type" value="Genomic_DNA"/>
</dbReference>
<evidence type="ECO:0000313" key="2">
    <source>
        <dbReference type="Proteomes" id="UP000785679"/>
    </source>
</evidence>
<proteinExistence type="predicted"/>
<dbReference type="Proteomes" id="UP000785679">
    <property type="component" value="Unassembled WGS sequence"/>
</dbReference>
<protein>
    <submittedName>
        <fullName evidence="1">Uncharacterized protein</fullName>
    </submittedName>
</protein>
<accession>A0A8J8NL13</accession>
<dbReference type="AlphaFoldDB" id="A0A8J8NL13"/>
<gene>
    <name evidence="1" type="ORF">FGO68_gene5162</name>
</gene>